<protein>
    <recommendedName>
        <fullName evidence="3">Hexosyltransferase</fullName>
    </recommendedName>
</protein>
<name>A0AAU9N021_9ASTR</name>
<evidence type="ECO:0000313" key="2">
    <source>
        <dbReference type="Proteomes" id="UP001157418"/>
    </source>
</evidence>
<accession>A0AAU9N021</accession>
<reference evidence="1 2" key="1">
    <citation type="submission" date="2022-01" db="EMBL/GenBank/DDBJ databases">
        <authorList>
            <person name="Xiong W."/>
            <person name="Schranz E."/>
        </authorList>
    </citation>
    <scope>NUCLEOTIDE SEQUENCE [LARGE SCALE GENOMIC DNA]</scope>
</reference>
<keyword evidence="2" id="KW-1185">Reference proteome</keyword>
<sequence length="194" mass="22090">MKTTSTRSFPIFNISLSDLEPLRSNSSSFLMAYSVGSSSANDIVVATRNRDNNLCNCRHLPKFTVERISMFDKNPARRFRSCVDSLVSIFFFGVCCLQNGVMGYEILCDNVEVEMATKKCKYFKSIDGDLTPHYKHAFNNLKYEMQLMKDNSYTGRLERRVIMLENLNAEITTAKDILDGEFSIAIEDKKQLSG</sequence>
<dbReference type="Proteomes" id="UP001157418">
    <property type="component" value="Unassembled WGS sequence"/>
</dbReference>
<gene>
    <name evidence="1" type="ORF">LVIROSA_LOCUS18349</name>
</gene>
<dbReference type="EMBL" id="CAKMRJ010003334">
    <property type="protein sequence ID" value="CAH1431639.1"/>
    <property type="molecule type" value="Genomic_DNA"/>
</dbReference>
<comment type="caution">
    <text evidence="1">The sequence shown here is derived from an EMBL/GenBank/DDBJ whole genome shotgun (WGS) entry which is preliminary data.</text>
</comment>
<dbReference type="AlphaFoldDB" id="A0AAU9N021"/>
<evidence type="ECO:0000313" key="1">
    <source>
        <dbReference type="EMBL" id="CAH1431639.1"/>
    </source>
</evidence>
<evidence type="ECO:0008006" key="3">
    <source>
        <dbReference type="Google" id="ProtNLM"/>
    </source>
</evidence>
<organism evidence="1 2">
    <name type="scientific">Lactuca virosa</name>
    <dbReference type="NCBI Taxonomy" id="75947"/>
    <lineage>
        <taxon>Eukaryota</taxon>
        <taxon>Viridiplantae</taxon>
        <taxon>Streptophyta</taxon>
        <taxon>Embryophyta</taxon>
        <taxon>Tracheophyta</taxon>
        <taxon>Spermatophyta</taxon>
        <taxon>Magnoliopsida</taxon>
        <taxon>eudicotyledons</taxon>
        <taxon>Gunneridae</taxon>
        <taxon>Pentapetalae</taxon>
        <taxon>asterids</taxon>
        <taxon>campanulids</taxon>
        <taxon>Asterales</taxon>
        <taxon>Asteraceae</taxon>
        <taxon>Cichorioideae</taxon>
        <taxon>Cichorieae</taxon>
        <taxon>Lactucinae</taxon>
        <taxon>Lactuca</taxon>
    </lineage>
</organism>
<proteinExistence type="predicted"/>